<feature type="transmembrane region" description="Helical" evidence="6">
    <location>
        <begin position="73"/>
        <end position="91"/>
    </location>
</feature>
<evidence type="ECO:0000256" key="2">
    <source>
        <dbReference type="ARBA" id="ARBA00022679"/>
    </source>
</evidence>
<keyword evidence="6" id="KW-0472">Membrane</keyword>
<feature type="region of interest" description="Disordered" evidence="5">
    <location>
        <begin position="1"/>
        <end position="27"/>
    </location>
</feature>
<dbReference type="Gene3D" id="3.90.228.10">
    <property type="match status" value="1"/>
</dbReference>
<name>A0ABN9TAS3_9DINO</name>
<reference evidence="8" key="1">
    <citation type="submission" date="2023-10" db="EMBL/GenBank/DDBJ databases">
        <authorList>
            <person name="Chen Y."/>
            <person name="Shah S."/>
            <person name="Dougan E. K."/>
            <person name="Thang M."/>
            <person name="Chan C."/>
        </authorList>
    </citation>
    <scope>NUCLEOTIDE SEQUENCE [LARGE SCALE GENOMIC DNA]</scope>
</reference>
<dbReference type="PANTHER" id="PTHR10459:SF117">
    <property type="entry name" value="POLY [ADP-RIBOSE] POLYMERASE TANKYRASE"/>
    <property type="match status" value="1"/>
</dbReference>
<evidence type="ECO:0000256" key="4">
    <source>
        <dbReference type="RuleBase" id="RU362114"/>
    </source>
</evidence>
<keyword evidence="1 4" id="KW-0328">Glycosyltransferase</keyword>
<dbReference type="PANTHER" id="PTHR10459">
    <property type="entry name" value="DNA LIGASE"/>
    <property type="match status" value="1"/>
</dbReference>
<feature type="transmembrane region" description="Helical" evidence="6">
    <location>
        <begin position="172"/>
        <end position="190"/>
    </location>
</feature>
<keyword evidence="9" id="KW-1185">Reference proteome</keyword>
<dbReference type="EMBL" id="CAUYUJ010014521">
    <property type="protein sequence ID" value="CAK0842444.1"/>
    <property type="molecule type" value="Genomic_DNA"/>
</dbReference>
<evidence type="ECO:0000259" key="7">
    <source>
        <dbReference type="PROSITE" id="PS51059"/>
    </source>
</evidence>
<dbReference type="EC" id="2.4.2.-" evidence="4"/>
<comment type="caution">
    <text evidence="8">The sequence shown here is derived from an EMBL/GenBank/DDBJ whole genome shotgun (WGS) entry which is preliminary data.</text>
</comment>
<gene>
    <name evidence="8" type="ORF">PCOR1329_LOCUS37287</name>
</gene>
<evidence type="ECO:0000313" key="9">
    <source>
        <dbReference type="Proteomes" id="UP001189429"/>
    </source>
</evidence>
<feature type="compositionally biased region" description="Low complexity" evidence="5">
    <location>
        <begin position="8"/>
        <end position="20"/>
    </location>
</feature>
<proteinExistence type="predicted"/>
<dbReference type="PROSITE" id="PS51059">
    <property type="entry name" value="PARP_CATALYTIC"/>
    <property type="match status" value="1"/>
</dbReference>
<feature type="domain" description="PARP catalytic" evidence="7">
    <location>
        <begin position="193"/>
        <end position="403"/>
    </location>
</feature>
<keyword evidence="2 4" id="KW-0808">Transferase</keyword>
<keyword evidence="3 4" id="KW-0520">NAD</keyword>
<protein>
    <recommendedName>
        <fullName evidence="4">Poly [ADP-ribose] polymerase</fullName>
        <shortName evidence="4">PARP</shortName>
        <ecNumber evidence="4">2.4.2.-</ecNumber>
    </recommendedName>
</protein>
<dbReference type="Pfam" id="PF00644">
    <property type="entry name" value="PARP"/>
    <property type="match status" value="1"/>
</dbReference>
<feature type="transmembrane region" description="Helical" evidence="6">
    <location>
        <begin position="103"/>
        <end position="121"/>
    </location>
</feature>
<dbReference type="InterPro" id="IPR050800">
    <property type="entry name" value="ARTD/PARP"/>
</dbReference>
<dbReference type="Proteomes" id="UP001189429">
    <property type="component" value="Unassembled WGS sequence"/>
</dbReference>
<feature type="transmembrane region" description="Helical" evidence="6">
    <location>
        <begin position="47"/>
        <end position="64"/>
    </location>
</feature>
<organism evidence="8 9">
    <name type="scientific">Prorocentrum cordatum</name>
    <dbReference type="NCBI Taxonomy" id="2364126"/>
    <lineage>
        <taxon>Eukaryota</taxon>
        <taxon>Sar</taxon>
        <taxon>Alveolata</taxon>
        <taxon>Dinophyceae</taxon>
        <taxon>Prorocentrales</taxon>
        <taxon>Prorocentraceae</taxon>
        <taxon>Prorocentrum</taxon>
    </lineage>
</organism>
<sequence length="403" mass="44184">MKDEDEPAASGSSDGVAAAAFPSPPVRPAGPTPRDVWLLLGRMRHEVFVGLGLVSAVVFCATLAREGGLRDHAATHAFLLLAACLAIAYDWRAVGPTVALQQGPVAAAVAWLLAVFGGPLVTRTVFQSLIFMMFSLLAFIVILAVVVSGGALLIPSVVVGIVAVVLWYVRTVMADALGVAAVFLGTYWMLKSAMLVERVEKWPRVTMVEPQSEEYNAQLAAFQNACTVWGHMYPFQLTVRNIYKVRRRLRAETLANTKHLYHGTEWHSAKGIVCDGFRLPMRPGMFGTGIYFADCPLKSWRYCFPSFGVSTMLPRIKQRGGLILMCEVALGEVRPEAQANRGHRGFDRRSLRSWLQCWPCRRRAPDSVVGLTHGAGGSLRVPEYVIYDPSRAGVEYIFSVSKA</sequence>
<evidence type="ECO:0000256" key="3">
    <source>
        <dbReference type="ARBA" id="ARBA00023027"/>
    </source>
</evidence>
<dbReference type="SUPFAM" id="SSF56399">
    <property type="entry name" value="ADP-ribosylation"/>
    <property type="match status" value="1"/>
</dbReference>
<evidence type="ECO:0000256" key="1">
    <source>
        <dbReference type="ARBA" id="ARBA00022676"/>
    </source>
</evidence>
<evidence type="ECO:0000313" key="8">
    <source>
        <dbReference type="EMBL" id="CAK0842444.1"/>
    </source>
</evidence>
<keyword evidence="6" id="KW-1133">Transmembrane helix</keyword>
<keyword evidence="6" id="KW-0812">Transmembrane</keyword>
<accession>A0ABN9TAS3</accession>
<dbReference type="InterPro" id="IPR012317">
    <property type="entry name" value="Poly(ADP-ribose)pol_cat_dom"/>
</dbReference>
<evidence type="ECO:0000256" key="6">
    <source>
        <dbReference type="SAM" id="Phobius"/>
    </source>
</evidence>
<feature type="transmembrane region" description="Helical" evidence="6">
    <location>
        <begin position="133"/>
        <end position="166"/>
    </location>
</feature>
<evidence type="ECO:0000256" key="5">
    <source>
        <dbReference type="SAM" id="MobiDB-lite"/>
    </source>
</evidence>